<keyword evidence="3" id="KW-0067">ATP-binding</keyword>
<sequence length="282" mass="31370">MLKVLKPGFYSTIQDFGRFGFRNYGVPVSGFMDAYSAQFANLLLGNDMDSALIEMTMIGGEFQFTKPTTMVISGAVMNTKLNNSLVKQNEVIGVEKNDIISFGKTKTGFRTYLAIKDGFKTNEVLESQSQYSPITEFNTISKGDTLEYVSYDSSYNASKASVKFDDSVVLSDILEVYKGPEFNKLSTELKTQLINSELKVSKYNNRMAYQLEPLLKNNLESILTSPVLQGTVQLTPKGNLIVLMRDCQTTGGYPRVLQLTEKSINVLSQKTTGNIINLRLKG</sequence>
<proteinExistence type="predicted"/>
<keyword evidence="6" id="KW-1185">Reference proteome</keyword>
<keyword evidence="1" id="KW-0547">Nucleotide-binding</keyword>
<comment type="caution">
    <text evidence="5">The sequence shown here is derived from an EMBL/GenBank/DDBJ whole genome shotgun (WGS) entry which is preliminary data.</text>
</comment>
<dbReference type="Gene3D" id="2.40.100.10">
    <property type="entry name" value="Cyclophilin-like"/>
    <property type="match status" value="1"/>
</dbReference>
<dbReference type="SMART" id="SM00797">
    <property type="entry name" value="AHS2"/>
    <property type="match status" value="1"/>
</dbReference>
<evidence type="ECO:0000259" key="4">
    <source>
        <dbReference type="SMART" id="SM00797"/>
    </source>
</evidence>
<dbReference type="PANTHER" id="PTHR43309:SF5">
    <property type="entry name" value="5-OXOPROLINASE SUBUNIT C"/>
    <property type="match status" value="1"/>
</dbReference>
<name>A0A7K1GC39_9FLAO</name>
<accession>A0A7K1GC39</accession>
<evidence type="ECO:0000256" key="1">
    <source>
        <dbReference type="ARBA" id="ARBA00022741"/>
    </source>
</evidence>
<keyword evidence="2 5" id="KW-0378">Hydrolase</keyword>
<evidence type="ECO:0000256" key="3">
    <source>
        <dbReference type="ARBA" id="ARBA00022840"/>
    </source>
</evidence>
<gene>
    <name evidence="5" type="ORF">F1003_00670</name>
</gene>
<dbReference type="InterPro" id="IPR029000">
    <property type="entry name" value="Cyclophilin-like_dom_sf"/>
</dbReference>
<dbReference type="RefSeq" id="WP_155087272.1">
    <property type="nucleotide sequence ID" value="NZ_WJYA01000001.1"/>
</dbReference>
<reference evidence="5 6" key="1">
    <citation type="submission" date="2019-11" db="EMBL/GenBank/DDBJ databases">
        <title>Winogradskyella ouciana sp. nov., isolated from the hadal seawater of the Mariana Trench.</title>
        <authorList>
            <person name="Liu R."/>
        </authorList>
    </citation>
    <scope>NUCLEOTIDE SEQUENCE [LARGE SCALE GENOMIC DNA]</scope>
    <source>
        <strain evidence="5 6">ZXX205</strain>
    </source>
</reference>
<dbReference type="EMBL" id="WJYA01000001">
    <property type="protein sequence ID" value="MTE25429.1"/>
    <property type="molecule type" value="Genomic_DNA"/>
</dbReference>
<dbReference type="AlphaFoldDB" id="A0A7K1GC39"/>
<organism evidence="5 6">
    <name type="scientific">Winogradskyella ouciana</name>
    <dbReference type="NCBI Taxonomy" id="2608631"/>
    <lineage>
        <taxon>Bacteria</taxon>
        <taxon>Pseudomonadati</taxon>
        <taxon>Bacteroidota</taxon>
        <taxon>Flavobacteriia</taxon>
        <taxon>Flavobacteriales</taxon>
        <taxon>Flavobacteriaceae</taxon>
        <taxon>Winogradskyella</taxon>
    </lineage>
</organism>
<dbReference type="PANTHER" id="PTHR43309">
    <property type="entry name" value="5-OXOPROLINASE SUBUNIT C"/>
    <property type="match status" value="1"/>
</dbReference>
<dbReference type="InterPro" id="IPR003778">
    <property type="entry name" value="CT_A_B"/>
</dbReference>
<dbReference type="Proteomes" id="UP000447545">
    <property type="component" value="Unassembled WGS sequence"/>
</dbReference>
<dbReference type="GO" id="GO:0016787">
    <property type="term" value="F:hydrolase activity"/>
    <property type="evidence" value="ECO:0007669"/>
    <property type="project" value="UniProtKB-KW"/>
</dbReference>
<feature type="domain" description="Carboxyltransferase" evidence="4">
    <location>
        <begin position="23"/>
        <end position="282"/>
    </location>
</feature>
<evidence type="ECO:0000313" key="6">
    <source>
        <dbReference type="Proteomes" id="UP000447545"/>
    </source>
</evidence>
<evidence type="ECO:0000313" key="5">
    <source>
        <dbReference type="EMBL" id="MTE25429.1"/>
    </source>
</evidence>
<dbReference type="Pfam" id="PF02626">
    <property type="entry name" value="CT_A_B"/>
    <property type="match status" value="1"/>
</dbReference>
<dbReference type="GO" id="GO:0005524">
    <property type="term" value="F:ATP binding"/>
    <property type="evidence" value="ECO:0007669"/>
    <property type="project" value="UniProtKB-KW"/>
</dbReference>
<protein>
    <submittedName>
        <fullName evidence="5">Allophanate hydrolase subunit 2 family protein</fullName>
    </submittedName>
</protein>
<evidence type="ECO:0000256" key="2">
    <source>
        <dbReference type="ARBA" id="ARBA00022801"/>
    </source>
</evidence>
<dbReference type="InterPro" id="IPR052708">
    <property type="entry name" value="PxpC"/>
</dbReference>